<gene>
    <name evidence="1" type="ORF">CAQU_09875</name>
</gene>
<dbReference type="AlphaFoldDB" id="A0A1L7CHJ8"/>
<sequence length="122" mass="13537">MSAPRIIFNQRLEIVKPREVRSRYSTETKVSWDQPTYEPVDFLVSVQPSSSSEGPVERPQASQTLQLFTPPGTDIPELSEASRVRIGGVLVCAVLGPPARWPDPWKDGQVHHLEAQLGVIHG</sequence>
<protein>
    <recommendedName>
        <fullName evidence="3">Phage head-tail adapter protein</fullName>
    </recommendedName>
</protein>
<keyword evidence="2" id="KW-1185">Reference proteome</keyword>
<name>A0A1L7CHJ8_9CORY</name>
<accession>A0A1L7CHJ8</accession>
<proteinExistence type="predicted"/>
<reference evidence="1 2" key="1">
    <citation type="submission" date="2014-08" db="EMBL/GenBank/DDBJ databases">
        <title>Complete genome sequence of Corynebacterium aquilae S-613T(T) (=DSM 44791(T)), isolated from the choana of a healthy golden eagle.</title>
        <authorList>
            <person name="Ruckert C."/>
            <person name="Albersmeier A."/>
            <person name="Winkler A."/>
            <person name="Kalinowski J."/>
        </authorList>
    </citation>
    <scope>NUCLEOTIDE SEQUENCE [LARGE SCALE GENOMIC DNA]</scope>
    <source>
        <strain evidence="1 2">S-613</strain>
    </source>
</reference>
<dbReference type="Proteomes" id="UP000185478">
    <property type="component" value="Chromosome"/>
</dbReference>
<dbReference type="EMBL" id="CP009245">
    <property type="protein sequence ID" value="APT85322.1"/>
    <property type="molecule type" value="Genomic_DNA"/>
</dbReference>
<organism evidence="1 2">
    <name type="scientific">Corynebacterium aquilae DSM 44791</name>
    <dbReference type="NCBI Taxonomy" id="1431546"/>
    <lineage>
        <taxon>Bacteria</taxon>
        <taxon>Bacillati</taxon>
        <taxon>Actinomycetota</taxon>
        <taxon>Actinomycetes</taxon>
        <taxon>Mycobacteriales</taxon>
        <taxon>Corynebacteriaceae</taxon>
        <taxon>Corynebacterium</taxon>
    </lineage>
</organism>
<evidence type="ECO:0000313" key="1">
    <source>
        <dbReference type="EMBL" id="APT85322.1"/>
    </source>
</evidence>
<dbReference type="STRING" id="1431546.CAQU_09875"/>
<dbReference type="KEGG" id="caqu:CAQU_09875"/>
<evidence type="ECO:0000313" key="2">
    <source>
        <dbReference type="Proteomes" id="UP000185478"/>
    </source>
</evidence>
<evidence type="ECO:0008006" key="3">
    <source>
        <dbReference type="Google" id="ProtNLM"/>
    </source>
</evidence>